<reference evidence="8 9" key="1">
    <citation type="submission" date="2006-10" db="EMBL/GenBank/DDBJ databases">
        <authorList>
            <person name="Fleischmann R.D."/>
            <person name="Dodson R.J."/>
            <person name="Haft D.H."/>
            <person name="Merkel J.S."/>
            <person name="Nelson W.C."/>
            <person name="Fraser C.M."/>
        </authorList>
    </citation>
    <scope>NUCLEOTIDE SEQUENCE [LARGE SCALE GENOMIC DNA]</scope>
    <source>
        <strain evidence="8 9">104</strain>
    </source>
</reference>
<accession>A0A0H2ZTW0</accession>
<keyword evidence="8" id="KW-0413">Isomerase</keyword>
<dbReference type="PANTHER" id="PTHR43802:SF1">
    <property type="entry name" value="IP11341P-RELATED"/>
    <property type="match status" value="1"/>
</dbReference>
<evidence type="ECO:0000256" key="1">
    <source>
        <dbReference type="ARBA" id="ARBA00002994"/>
    </source>
</evidence>
<keyword evidence="3" id="KW-0276">Fatty acid metabolism</keyword>
<dbReference type="GO" id="GO:0006631">
    <property type="term" value="P:fatty acid metabolic process"/>
    <property type="evidence" value="ECO:0007669"/>
    <property type="project" value="UniProtKB-KW"/>
</dbReference>
<sequence>MNASAEHIRYEKRGRIATITLDRPASRNAIDPAMDRRLRDIWAEFRDDDGVDVAILTGAGEAFCAGADRNTWFHQWLDADAAVVRRNAKGVGFGGITRGLHRITKPVIGAVNGWALGAGLELALACDIRIASERAMFGVPLVGLGFHHGDGGISRLVDTCGLAVALDLELSGEPIDAQRALQVNLVTRVVAHDDLMTAAHALAERIAGYHQAAVRSAKDTVLDVVGRPLDEQLEREAMSAYSIDRHSAREIIAAVGMRGH</sequence>
<name>A0A0H2ZTW0_MYCA1</name>
<dbReference type="RefSeq" id="WP_003876362.1">
    <property type="nucleotide sequence ID" value="NC_008595.1"/>
</dbReference>
<dbReference type="KEGG" id="mav:MAV_0148"/>
<dbReference type="GO" id="GO:0004300">
    <property type="term" value="F:enoyl-CoA hydratase activity"/>
    <property type="evidence" value="ECO:0007669"/>
    <property type="project" value="UniProtKB-EC"/>
</dbReference>
<evidence type="ECO:0000256" key="7">
    <source>
        <dbReference type="RuleBase" id="RU003707"/>
    </source>
</evidence>
<evidence type="ECO:0000256" key="5">
    <source>
        <dbReference type="ARBA" id="ARBA00023709"/>
    </source>
</evidence>
<gene>
    <name evidence="8" type="ordered locus">MAV_0148</name>
</gene>
<dbReference type="EMBL" id="CP000479">
    <property type="protein sequence ID" value="ABK65168.1"/>
    <property type="molecule type" value="Genomic_DNA"/>
</dbReference>
<dbReference type="InterPro" id="IPR029045">
    <property type="entry name" value="ClpP/crotonase-like_dom_sf"/>
</dbReference>
<evidence type="ECO:0000256" key="6">
    <source>
        <dbReference type="ARBA" id="ARBA00023717"/>
    </source>
</evidence>
<evidence type="ECO:0000256" key="2">
    <source>
        <dbReference type="ARBA" id="ARBA00005254"/>
    </source>
</evidence>
<evidence type="ECO:0000256" key="4">
    <source>
        <dbReference type="ARBA" id="ARBA00023098"/>
    </source>
</evidence>
<dbReference type="AlphaFoldDB" id="A0A0H2ZTW0"/>
<dbReference type="InterPro" id="IPR001753">
    <property type="entry name" value="Enoyl-CoA_hydra/iso"/>
</dbReference>
<proteinExistence type="inferred from homology"/>
<comment type="function">
    <text evidence="1">Could possibly oxidize fatty acids using specific components.</text>
</comment>
<dbReference type="HOGENOM" id="CLU_009834_7_6_11"/>
<dbReference type="PROSITE" id="PS00166">
    <property type="entry name" value="ENOYL_COA_HYDRATASE"/>
    <property type="match status" value="1"/>
</dbReference>
<dbReference type="GO" id="GO:0016853">
    <property type="term" value="F:isomerase activity"/>
    <property type="evidence" value="ECO:0007669"/>
    <property type="project" value="UniProtKB-KW"/>
</dbReference>
<keyword evidence="4" id="KW-0443">Lipid metabolism</keyword>
<evidence type="ECO:0000313" key="8">
    <source>
        <dbReference type="EMBL" id="ABK65168.1"/>
    </source>
</evidence>
<organism evidence="8 9">
    <name type="scientific">Mycobacterium avium (strain 104)</name>
    <dbReference type="NCBI Taxonomy" id="243243"/>
    <lineage>
        <taxon>Bacteria</taxon>
        <taxon>Bacillati</taxon>
        <taxon>Actinomycetota</taxon>
        <taxon>Actinomycetes</taxon>
        <taxon>Mycobacteriales</taxon>
        <taxon>Mycobacteriaceae</taxon>
        <taxon>Mycobacterium</taxon>
        <taxon>Mycobacterium avium complex (MAC)</taxon>
    </lineage>
</organism>
<comment type="catalytic activity">
    <reaction evidence="5">
        <text>a (3S)-3-hydroxyacyl-CoA = a (2E)-enoyl-CoA + H2O</text>
        <dbReference type="Rhea" id="RHEA:16105"/>
        <dbReference type="ChEBI" id="CHEBI:15377"/>
        <dbReference type="ChEBI" id="CHEBI:57318"/>
        <dbReference type="ChEBI" id="CHEBI:58856"/>
        <dbReference type="EC" id="4.2.1.17"/>
    </reaction>
</comment>
<evidence type="ECO:0000256" key="3">
    <source>
        <dbReference type="ARBA" id="ARBA00022832"/>
    </source>
</evidence>
<protein>
    <submittedName>
        <fullName evidence="8">Enoyl-CoA hydratase/isomerase</fullName>
    </submittedName>
</protein>
<evidence type="ECO:0000313" key="9">
    <source>
        <dbReference type="Proteomes" id="UP000001574"/>
    </source>
</evidence>
<comment type="similarity">
    <text evidence="2 7">Belongs to the enoyl-CoA hydratase/isomerase family.</text>
</comment>
<dbReference type="SUPFAM" id="SSF52096">
    <property type="entry name" value="ClpP/crotonase"/>
    <property type="match status" value="1"/>
</dbReference>
<dbReference type="InterPro" id="IPR018376">
    <property type="entry name" value="Enoyl-CoA_hyd/isom_CS"/>
</dbReference>
<dbReference type="Pfam" id="PF00378">
    <property type="entry name" value="ECH_1"/>
    <property type="match status" value="1"/>
</dbReference>
<dbReference type="Gene3D" id="3.90.226.10">
    <property type="entry name" value="2-enoyl-CoA Hydratase, Chain A, domain 1"/>
    <property type="match status" value="1"/>
</dbReference>
<dbReference type="CDD" id="cd06558">
    <property type="entry name" value="crotonase-like"/>
    <property type="match status" value="1"/>
</dbReference>
<dbReference type="PANTHER" id="PTHR43802">
    <property type="entry name" value="ENOYL-COA HYDRATASE"/>
    <property type="match status" value="1"/>
</dbReference>
<dbReference type="Proteomes" id="UP000001574">
    <property type="component" value="Chromosome"/>
</dbReference>
<comment type="catalytic activity">
    <reaction evidence="6">
        <text>a 4-saturated-(3S)-3-hydroxyacyl-CoA = a (3E)-enoyl-CoA + H2O</text>
        <dbReference type="Rhea" id="RHEA:20724"/>
        <dbReference type="ChEBI" id="CHEBI:15377"/>
        <dbReference type="ChEBI" id="CHEBI:58521"/>
        <dbReference type="ChEBI" id="CHEBI:137480"/>
        <dbReference type="EC" id="4.2.1.17"/>
    </reaction>
</comment>